<dbReference type="AlphaFoldDB" id="A0A3E2VTI2"/>
<evidence type="ECO:0000313" key="1">
    <source>
        <dbReference type="EMBL" id="RGC13885.1"/>
    </source>
</evidence>
<reference evidence="1 2" key="1">
    <citation type="submission" date="2018-08" db="EMBL/GenBank/DDBJ databases">
        <title>A genome reference for cultivated species of the human gut microbiota.</title>
        <authorList>
            <person name="Zou Y."/>
            <person name="Xue W."/>
            <person name="Luo G."/>
        </authorList>
    </citation>
    <scope>NUCLEOTIDE SEQUENCE [LARGE SCALE GENOMIC DNA]</scope>
    <source>
        <strain evidence="1 2">OF01-2LB</strain>
    </source>
</reference>
<dbReference type="EMBL" id="QVEV01000026">
    <property type="protein sequence ID" value="RGC13885.1"/>
    <property type="molecule type" value="Genomic_DNA"/>
</dbReference>
<accession>A0A3E2VTI2</accession>
<proteinExistence type="predicted"/>
<comment type="caution">
    <text evidence="1">The sequence shown here is derived from an EMBL/GenBank/DDBJ whole genome shotgun (WGS) entry which is preliminary data.</text>
</comment>
<sequence length="100" mass="11722">MAAGKAANEGFFSNYEDATRLIYRCMASSFLIGRKTVEKYKSFVAWYKRAYLRMCIWLYWSNLLYTGTKSCLHASAAVLMKVIVNETKIIEKHFKKRYIL</sequence>
<evidence type="ECO:0000313" key="2">
    <source>
        <dbReference type="Proteomes" id="UP000260025"/>
    </source>
</evidence>
<gene>
    <name evidence="1" type="ORF">DXA38_15430</name>
</gene>
<name>A0A3E2VTI2_CLOIN</name>
<dbReference type="Proteomes" id="UP000260025">
    <property type="component" value="Unassembled WGS sequence"/>
</dbReference>
<protein>
    <submittedName>
        <fullName evidence="1">Uncharacterized protein</fullName>
    </submittedName>
</protein>
<organism evidence="1 2">
    <name type="scientific">Clostridium innocuum</name>
    <dbReference type="NCBI Taxonomy" id="1522"/>
    <lineage>
        <taxon>Bacteria</taxon>
        <taxon>Bacillati</taxon>
        <taxon>Bacillota</taxon>
        <taxon>Clostridia</taxon>
        <taxon>Eubacteriales</taxon>
        <taxon>Clostridiaceae</taxon>
        <taxon>Clostridium</taxon>
    </lineage>
</organism>